<dbReference type="InterPro" id="IPR008920">
    <property type="entry name" value="TF_FadR/GntR_C"/>
</dbReference>
<feature type="domain" description="HTH gntR-type" evidence="5">
    <location>
        <begin position="12"/>
        <end position="79"/>
    </location>
</feature>
<dbReference type="SMART" id="SM00895">
    <property type="entry name" value="FCD"/>
    <property type="match status" value="1"/>
</dbReference>
<dbReference type="PROSITE" id="PS50949">
    <property type="entry name" value="HTH_GNTR"/>
    <property type="match status" value="1"/>
</dbReference>
<keyword evidence="1" id="KW-0805">Transcription regulation</keyword>
<protein>
    <submittedName>
        <fullName evidence="6">DNA-binding GntR family transcriptional regulator</fullName>
    </submittedName>
</protein>
<name>A0ABV2J4U1_9HYPH</name>
<dbReference type="Pfam" id="PF07729">
    <property type="entry name" value="FCD"/>
    <property type="match status" value="1"/>
</dbReference>
<dbReference type="Gene3D" id="1.20.120.530">
    <property type="entry name" value="GntR ligand-binding domain-like"/>
    <property type="match status" value="1"/>
</dbReference>
<dbReference type="EMBL" id="JBEPMB010000009">
    <property type="protein sequence ID" value="MET3615777.1"/>
    <property type="molecule type" value="Genomic_DNA"/>
</dbReference>
<feature type="region of interest" description="Disordered" evidence="4">
    <location>
        <begin position="221"/>
        <end position="249"/>
    </location>
</feature>
<dbReference type="GO" id="GO:0003677">
    <property type="term" value="F:DNA binding"/>
    <property type="evidence" value="ECO:0007669"/>
    <property type="project" value="UniProtKB-KW"/>
</dbReference>
<dbReference type="PANTHER" id="PTHR43537">
    <property type="entry name" value="TRANSCRIPTIONAL REGULATOR, GNTR FAMILY"/>
    <property type="match status" value="1"/>
</dbReference>
<dbReference type="SUPFAM" id="SSF48008">
    <property type="entry name" value="GntR ligand-binding domain-like"/>
    <property type="match status" value="1"/>
</dbReference>
<keyword evidence="3" id="KW-0804">Transcription</keyword>
<gene>
    <name evidence="6" type="ORF">ABID16_004124</name>
</gene>
<dbReference type="SUPFAM" id="SSF46785">
    <property type="entry name" value="Winged helix' DNA-binding domain"/>
    <property type="match status" value="1"/>
</dbReference>
<dbReference type="InterPro" id="IPR011711">
    <property type="entry name" value="GntR_C"/>
</dbReference>
<evidence type="ECO:0000256" key="3">
    <source>
        <dbReference type="ARBA" id="ARBA00023163"/>
    </source>
</evidence>
<comment type="caution">
    <text evidence="6">The sequence shown here is derived from an EMBL/GenBank/DDBJ whole genome shotgun (WGS) entry which is preliminary data.</text>
</comment>
<dbReference type="Pfam" id="PF00392">
    <property type="entry name" value="GntR"/>
    <property type="match status" value="1"/>
</dbReference>
<evidence type="ECO:0000313" key="7">
    <source>
        <dbReference type="Proteomes" id="UP001549047"/>
    </source>
</evidence>
<evidence type="ECO:0000259" key="5">
    <source>
        <dbReference type="PROSITE" id="PS50949"/>
    </source>
</evidence>
<keyword evidence="7" id="KW-1185">Reference proteome</keyword>
<evidence type="ECO:0000256" key="2">
    <source>
        <dbReference type="ARBA" id="ARBA00023125"/>
    </source>
</evidence>
<evidence type="ECO:0000313" key="6">
    <source>
        <dbReference type="EMBL" id="MET3615777.1"/>
    </source>
</evidence>
<keyword evidence="2 6" id="KW-0238">DNA-binding</keyword>
<dbReference type="Gene3D" id="1.10.10.10">
    <property type="entry name" value="Winged helix-like DNA-binding domain superfamily/Winged helix DNA-binding domain"/>
    <property type="match status" value="1"/>
</dbReference>
<sequence length="249" mass="27751">MNDKTLTESGKESIADQIYKSIRKDLMECRWPAGHTLKIRNLAEEFGVSPMPVRLALKRLVEEGALTAEENRSARVPIISQRRFSEFYEITVRLETLALERASARITPLQLTSLLDRAEAIRLEIEDGRTAGYAQRFNSMLMEVYRIGGSSALIEMIEYAWVHVAPPSNAIFEAPEFVGSIHAHLIEIFQALRRKDSIAAANALVAALSYAERSMFPLTDEESGASPVRAPKRRGRKEIHAAEGLAGEA</sequence>
<dbReference type="Proteomes" id="UP001549047">
    <property type="component" value="Unassembled WGS sequence"/>
</dbReference>
<dbReference type="PANTHER" id="PTHR43537:SF39">
    <property type="entry name" value="HTH-TYPE TRANSCRIPTIONAL REGULATOR MCBR"/>
    <property type="match status" value="1"/>
</dbReference>
<organism evidence="6 7">
    <name type="scientific">Rhizobium aquaticum</name>
    <dbReference type="NCBI Taxonomy" id="1549636"/>
    <lineage>
        <taxon>Bacteria</taxon>
        <taxon>Pseudomonadati</taxon>
        <taxon>Pseudomonadota</taxon>
        <taxon>Alphaproteobacteria</taxon>
        <taxon>Hyphomicrobiales</taxon>
        <taxon>Rhizobiaceae</taxon>
        <taxon>Rhizobium/Agrobacterium group</taxon>
        <taxon>Rhizobium</taxon>
    </lineage>
</organism>
<dbReference type="InterPro" id="IPR036390">
    <property type="entry name" value="WH_DNA-bd_sf"/>
</dbReference>
<dbReference type="InterPro" id="IPR036388">
    <property type="entry name" value="WH-like_DNA-bd_sf"/>
</dbReference>
<dbReference type="RefSeq" id="WP_354558243.1">
    <property type="nucleotide sequence ID" value="NZ_JBEPMB010000009.1"/>
</dbReference>
<evidence type="ECO:0000256" key="4">
    <source>
        <dbReference type="SAM" id="MobiDB-lite"/>
    </source>
</evidence>
<proteinExistence type="predicted"/>
<reference evidence="6 7" key="1">
    <citation type="submission" date="2024-06" db="EMBL/GenBank/DDBJ databases">
        <title>Genomic Encyclopedia of Type Strains, Phase IV (KMG-IV): sequencing the most valuable type-strain genomes for metagenomic binning, comparative biology and taxonomic classification.</title>
        <authorList>
            <person name="Goeker M."/>
        </authorList>
    </citation>
    <scope>NUCLEOTIDE SEQUENCE [LARGE SCALE GENOMIC DNA]</scope>
    <source>
        <strain evidence="6 7">DSM 29780</strain>
    </source>
</reference>
<dbReference type="InterPro" id="IPR000524">
    <property type="entry name" value="Tscrpt_reg_HTH_GntR"/>
</dbReference>
<evidence type="ECO:0000256" key="1">
    <source>
        <dbReference type="ARBA" id="ARBA00023015"/>
    </source>
</evidence>
<accession>A0ABV2J4U1</accession>
<dbReference type="SMART" id="SM00345">
    <property type="entry name" value="HTH_GNTR"/>
    <property type="match status" value="1"/>
</dbReference>